<protein>
    <submittedName>
        <fullName evidence="11">Heavy metal translocating P-type ATPase</fullName>
    </submittedName>
</protein>
<dbReference type="SUPFAM" id="SSF56784">
    <property type="entry name" value="HAD-like"/>
    <property type="match status" value="1"/>
</dbReference>
<dbReference type="GO" id="GO:0015086">
    <property type="term" value="F:cadmium ion transmembrane transporter activity"/>
    <property type="evidence" value="ECO:0007669"/>
    <property type="project" value="TreeGrafter"/>
</dbReference>
<name>A0A840NEI9_9PSEU</name>
<sequence length="720" mass="74991">MTKTEGRTSTAEPEPSGACSAAGPPSGHRRTSSAKGCVQGQVTAAARICAPRPVSRTRATDDRIPPGRRVDEPRHLIRVDAVSTAELRGEPMSEQNATGWLVLRIAPLREQVEPLLLVLSAGLLAAGVLSWLGDARALADAMWAAGTSLGLLPSVAWMVVALIHGRTGVDLIAALSLVGTLATGEYFAGALITLMLASGRALESAARRRATRDLRALAADAPQFAHRYGDAAVERVHVEAVAPGDHLLVTNGEVVPVDGSVIGDTAVLDESVVTGEAWYVRKVAGEAVLSGTVNVGDAFDMRADATAADSTYSGLVRLTREAGAEQSPAARTADRYATWFLPLVLLLAGVAWQVQGTPVAAVAVLVVATPCPLLLAVPIALVSGLSRSSRTGAVVRDGTALENLALARTVLLDKTGTLTEGSPQVERVVTPRAGEADELLSLAASLEQASSHVMAEPIVAEARHRHLHLVTPDHAIEQPGRGMSGVVRGQRIEVGALALPEQRPEWMRAVERSTRGHESAIAWIAREGALCGAIVLRDQLRADARQAVDRLRRAGVRRIVMLTGDRPEVARAIAQAAGLDEVLSQRTPADKVAAVRTERAREITIMVGDGVNDAPALAAATVGVAMGARGATASSEAADVVLTADRLAPLADCMDIAVRARRIAAQSAITGMSLSLLAMLVAATGALAPPAGAILQEAIDIAVIMNSLRALNGRPVTNPS</sequence>
<dbReference type="PANTHER" id="PTHR48085">
    <property type="entry name" value="CADMIUM/ZINC-TRANSPORTING ATPASE HMA2-RELATED"/>
    <property type="match status" value="1"/>
</dbReference>
<keyword evidence="5" id="KW-1278">Translocase</keyword>
<keyword evidence="7 8" id="KW-0472">Membrane</keyword>
<comment type="caution">
    <text evidence="11">The sequence shown here is derived from an EMBL/GenBank/DDBJ whole genome shotgun (WGS) entry which is preliminary data.</text>
</comment>
<keyword evidence="6 8" id="KW-1133">Transmembrane helix</keyword>
<dbReference type="InterPro" id="IPR001757">
    <property type="entry name" value="P_typ_ATPase"/>
</dbReference>
<dbReference type="NCBIfam" id="TIGR01525">
    <property type="entry name" value="ATPase-IB_hvy"/>
    <property type="match status" value="1"/>
</dbReference>
<feature type="transmembrane region" description="Helical" evidence="8">
    <location>
        <begin position="171"/>
        <end position="197"/>
    </location>
</feature>
<dbReference type="GO" id="GO:0019829">
    <property type="term" value="F:ATPase-coupled monoatomic cation transmembrane transporter activity"/>
    <property type="evidence" value="ECO:0007669"/>
    <property type="project" value="InterPro"/>
</dbReference>
<dbReference type="GO" id="GO:0016887">
    <property type="term" value="F:ATP hydrolysis activity"/>
    <property type="evidence" value="ECO:0007669"/>
    <property type="project" value="InterPro"/>
</dbReference>
<feature type="transmembrane region" description="Helical" evidence="8">
    <location>
        <begin position="114"/>
        <end position="132"/>
    </location>
</feature>
<dbReference type="RefSeq" id="WP_246456860.1">
    <property type="nucleotide sequence ID" value="NZ_JACHIV010000001.1"/>
</dbReference>
<dbReference type="SUPFAM" id="SSF81653">
    <property type="entry name" value="Calcium ATPase, transduction domain A"/>
    <property type="match status" value="1"/>
</dbReference>
<evidence type="ECO:0000256" key="4">
    <source>
        <dbReference type="ARBA" id="ARBA00022723"/>
    </source>
</evidence>
<evidence type="ECO:0000313" key="12">
    <source>
        <dbReference type="Proteomes" id="UP000580474"/>
    </source>
</evidence>
<dbReference type="InterPro" id="IPR027256">
    <property type="entry name" value="P-typ_ATPase_IB"/>
</dbReference>
<dbReference type="SFLD" id="SFLDF00027">
    <property type="entry name" value="p-type_atpase"/>
    <property type="match status" value="1"/>
</dbReference>
<reference evidence="11 12" key="1">
    <citation type="submission" date="2020-08" db="EMBL/GenBank/DDBJ databases">
        <title>Sequencing the genomes of 1000 actinobacteria strains.</title>
        <authorList>
            <person name="Klenk H.-P."/>
        </authorList>
    </citation>
    <scope>NUCLEOTIDE SEQUENCE [LARGE SCALE GENOMIC DNA]</scope>
    <source>
        <strain evidence="11 12">DSM 45582</strain>
    </source>
</reference>
<dbReference type="GO" id="GO:0005524">
    <property type="term" value="F:ATP binding"/>
    <property type="evidence" value="ECO:0007669"/>
    <property type="project" value="UniProtKB-UniRule"/>
</dbReference>
<evidence type="ECO:0000256" key="1">
    <source>
        <dbReference type="ARBA" id="ARBA00004651"/>
    </source>
</evidence>
<dbReference type="GO" id="GO:0046872">
    <property type="term" value="F:metal ion binding"/>
    <property type="evidence" value="ECO:0007669"/>
    <property type="project" value="UniProtKB-KW"/>
</dbReference>
<keyword evidence="8" id="KW-0547">Nucleotide-binding</keyword>
<dbReference type="InterPro" id="IPR044492">
    <property type="entry name" value="P_typ_ATPase_HD_dom"/>
</dbReference>
<dbReference type="AlphaFoldDB" id="A0A840NEI9"/>
<dbReference type="InterPro" id="IPR008250">
    <property type="entry name" value="ATPase_P-typ_transduc_dom_A_sf"/>
</dbReference>
<dbReference type="Gene3D" id="3.40.1110.10">
    <property type="entry name" value="Calcium-transporting ATPase, cytoplasmic domain N"/>
    <property type="match status" value="1"/>
</dbReference>
<dbReference type="EMBL" id="JACHIV010000001">
    <property type="protein sequence ID" value="MBB5070024.1"/>
    <property type="molecule type" value="Genomic_DNA"/>
</dbReference>
<dbReference type="PRINTS" id="PR00119">
    <property type="entry name" value="CATATPASE"/>
</dbReference>
<comment type="similarity">
    <text evidence="2 8">Belongs to the cation transport ATPase (P-type) (TC 3.A.3) family. Type IB subfamily.</text>
</comment>
<dbReference type="Gene3D" id="3.40.50.1000">
    <property type="entry name" value="HAD superfamily/HAD-like"/>
    <property type="match status" value="1"/>
</dbReference>
<dbReference type="PANTHER" id="PTHR48085:SF5">
    <property type="entry name" value="CADMIUM_ZINC-TRANSPORTING ATPASE HMA4-RELATED"/>
    <property type="match status" value="1"/>
</dbReference>
<keyword evidence="12" id="KW-1185">Reference proteome</keyword>
<dbReference type="GO" id="GO:0005886">
    <property type="term" value="C:plasma membrane"/>
    <property type="evidence" value="ECO:0007669"/>
    <property type="project" value="UniProtKB-SubCell"/>
</dbReference>
<dbReference type="InterPro" id="IPR023298">
    <property type="entry name" value="ATPase_P-typ_TM_dom_sf"/>
</dbReference>
<dbReference type="SUPFAM" id="SSF81665">
    <property type="entry name" value="Calcium ATPase, transmembrane domain M"/>
    <property type="match status" value="1"/>
</dbReference>
<dbReference type="PROSITE" id="PS00154">
    <property type="entry name" value="ATPASE_E1_E2"/>
    <property type="match status" value="1"/>
</dbReference>
<keyword evidence="8" id="KW-0067">ATP-binding</keyword>
<proteinExistence type="inferred from homology"/>
<dbReference type="InterPro" id="IPR023299">
    <property type="entry name" value="ATPase_P-typ_cyto_dom_N"/>
</dbReference>
<dbReference type="SFLD" id="SFLDS00003">
    <property type="entry name" value="Haloacid_Dehalogenase"/>
    <property type="match status" value="1"/>
</dbReference>
<evidence type="ECO:0000256" key="6">
    <source>
        <dbReference type="ARBA" id="ARBA00022989"/>
    </source>
</evidence>
<dbReference type="NCBIfam" id="TIGR01494">
    <property type="entry name" value="ATPase_P-type"/>
    <property type="match status" value="1"/>
</dbReference>
<keyword evidence="4 8" id="KW-0479">Metal-binding</keyword>
<dbReference type="InterPro" id="IPR023214">
    <property type="entry name" value="HAD_sf"/>
</dbReference>
<keyword evidence="8" id="KW-1003">Cell membrane</keyword>
<evidence type="ECO:0000256" key="3">
    <source>
        <dbReference type="ARBA" id="ARBA00022692"/>
    </source>
</evidence>
<evidence type="ECO:0000256" key="9">
    <source>
        <dbReference type="SAM" id="MobiDB-lite"/>
    </source>
</evidence>
<dbReference type="SFLD" id="SFLDG00002">
    <property type="entry name" value="C1.7:_P-type_atpase_like"/>
    <property type="match status" value="1"/>
</dbReference>
<dbReference type="InterPro" id="IPR059000">
    <property type="entry name" value="ATPase_P-type_domA"/>
</dbReference>
<dbReference type="InterPro" id="IPR018303">
    <property type="entry name" value="ATPase_P-typ_P_site"/>
</dbReference>
<evidence type="ECO:0000256" key="2">
    <source>
        <dbReference type="ARBA" id="ARBA00006024"/>
    </source>
</evidence>
<evidence type="ECO:0000256" key="8">
    <source>
        <dbReference type="RuleBase" id="RU362081"/>
    </source>
</evidence>
<evidence type="ECO:0000259" key="10">
    <source>
        <dbReference type="Pfam" id="PF00122"/>
    </source>
</evidence>
<dbReference type="Pfam" id="PF00122">
    <property type="entry name" value="E1-E2_ATPase"/>
    <property type="match status" value="1"/>
</dbReference>
<dbReference type="Proteomes" id="UP000580474">
    <property type="component" value="Unassembled WGS sequence"/>
</dbReference>
<evidence type="ECO:0000313" key="11">
    <source>
        <dbReference type="EMBL" id="MBB5070024.1"/>
    </source>
</evidence>
<accession>A0A840NEI9</accession>
<keyword evidence="3 8" id="KW-0812">Transmembrane</keyword>
<dbReference type="Pfam" id="PF00702">
    <property type="entry name" value="Hydrolase"/>
    <property type="match status" value="1"/>
</dbReference>
<comment type="subcellular location">
    <subcellularLocation>
        <location evidence="1">Cell membrane</location>
        <topology evidence="1">Multi-pass membrane protein</topology>
    </subcellularLocation>
</comment>
<feature type="domain" description="P-type ATPase A" evidence="10">
    <location>
        <begin position="222"/>
        <end position="319"/>
    </location>
</feature>
<evidence type="ECO:0000256" key="5">
    <source>
        <dbReference type="ARBA" id="ARBA00022967"/>
    </source>
</evidence>
<feature type="transmembrane region" description="Helical" evidence="8">
    <location>
        <begin position="144"/>
        <end position="165"/>
    </location>
</feature>
<dbReference type="InterPro" id="IPR051014">
    <property type="entry name" value="Cation_Transport_ATPase_IB"/>
</dbReference>
<comment type="caution">
    <text evidence="8">Lacks conserved residue(s) required for the propagation of feature annotation.</text>
</comment>
<dbReference type="InterPro" id="IPR036412">
    <property type="entry name" value="HAD-like_sf"/>
</dbReference>
<gene>
    <name evidence="11" type="ORF">BJ969_003112</name>
</gene>
<dbReference type="Gene3D" id="2.70.150.10">
    <property type="entry name" value="Calcium-transporting ATPase, cytoplasmic transduction domain A"/>
    <property type="match status" value="1"/>
</dbReference>
<evidence type="ECO:0000256" key="7">
    <source>
        <dbReference type="ARBA" id="ARBA00023136"/>
    </source>
</evidence>
<feature type="region of interest" description="Disordered" evidence="9">
    <location>
        <begin position="1"/>
        <end position="38"/>
    </location>
</feature>
<organism evidence="11 12">
    <name type="scientific">Saccharopolyspora gloriosae</name>
    <dbReference type="NCBI Taxonomy" id="455344"/>
    <lineage>
        <taxon>Bacteria</taxon>
        <taxon>Bacillati</taxon>
        <taxon>Actinomycetota</taxon>
        <taxon>Actinomycetes</taxon>
        <taxon>Pseudonocardiales</taxon>
        <taxon>Pseudonocardiaceae</taxon>
        <taxon>Saccharopolyspora</taxon>
    </lineage>
</organism>